<sequence>MLFTCSIAIIDCKAQSKIGANYIHEIECLGSELDGSVTLKSWGKGKNRNDALEQAKKEAINAVLFTGIRNGKQECESRPLLNAPNIRENKADYFNNFFKDDGDYKKFTSNKDESFGKKEKEKGRDGDVMYGYVIRVMRSDLKKQMITDGILNN</sequence>
<accession>A0A1I0XK83</accession>
<protein>
    <submittedName>
        <fullName evidence="1">Uncharacterized protein</fullName>
    </submittedName>
</protein>
<evidence type="ECO:0000313" key="2">
    <source>
        <dbReference type="Proteomes" id="UP000199604"/>
    </source>
</evidence>
<reference evidence="2" key="1">
    <citation type="submission" date="2016-10" db="EMBL/GenBank/DDBJ databases">
        <authorList>
            <person name="Varghese N."/>
            <person name="Submissions S."/>
        </authorList>
    </citation>
    <scope>NUCLEOTIDE SEQUENCE [LARGE SCALE GENOMIC DNA]</scope>
    <source>
        <strain evidence="2">DSM 21789</strain>
    </source>
</reference>
<proteinExistence type="predicted"/>
<dbReference type="AlphaFoldDB" id="A0A1I0XK83"/>
<name>A0A1I0XK83_9FLAO</name>
<gene>
    <name evidence="1" type="ORF">SAMN05660845_1269</name>
</gene>
<dbReference type="EMBL" id="FOJT01000003">
    <property type="protein sequence ID" value="SFB00628.1"/>
    <property type="molecule type" value="Genomic_DNA"/>
</dbReference>
<dbReference type="STRING" id="498292.SAMN05660845_1269"/>
<organism evidence="1 2">
    <name type="scientific">Flavobacterium swingsii</name>
    <dbReference type="NCBI Taxonomy" id="498292"/>
    <lineage>
        <taxon>Bacteria</taxon>
        <taxon>Pseudomonadati</taxon>
        <taxon>Bacteroidota</taxon>
        <taxon>Flavobacteriia</taxon>
        <taxon>Flavobacteriales</taxon>
        <taxon>Flavobacteriaceae</taxon>
        <taxon>Flavobacterium</taxon>
    </lineage>
</organism>
<dbReference type="Proteomes" id="UP000199604">
    <property type="component" value="Unassembled WGS sequence"/>
</dbReference>
<evidence type="ECO:0000313" key="1">
    <source>
        <dbReference type="EMBL" id="SFB00628.1"/>
    </source>
</evidence>
<keyword evidence="2" id="KW-1185">Reference proteome</keyword>